<dbReference type="Gene3D" id="3.50.50.60">
    <property type="entry name" value="FAD/NAD(P)-binding domain"/>
    <property type="match status" value="2"/>
</dbReference>
<reference evidence="3 4" key="1">
    <citation type="submission" date="2023-05" db="EMBL/GenBank/DDBJ databases">
        <title>Streptantibioticus silvisoli sp. nov., acidotolerant actinomycetes 1 from pine litter.</title>
        <authorList>
            <person name="Swiecimska M."/>
            <person name="Golinska P."/>
            <person name="Sangal V."/>
            <person name="Wachnowicz B."/>
            <person name="Goodfellow M."/>
        </authorList>
    </citation>
    <scope>NUCLEOTIDE SEQUENCE [LARGE SCALE GENOMIC DNA]</scope>
    <source>
        <strain evidence="3 4">DSM 42109</strain>
    </source>
</reference>
<dbReference type="Proteomes" id="UP001214441">
    <property type="component" value="Unassembled WGS sequence"/>
</dbReference>
<comment type="caution">
    <text evidence="3">The sequence shown here is derived from an EMBL/GenBank/DDBJ whole genome shotgun (WGS) entry which is preliminary data.</text>
</comment>
<name>A0ABT7A6D7_9ACTN</name>
<evidence type="ECO:0000259" key="2">
    <source>
        <dbReference type="Pfam" id="PF01494"/>
    </source>
</evidence>
<protein>
    <submittedName>
        <fullName evidence="3">FAD-dependent monooxygenase</fullName>
    </submittedName>
</protein>
<feature type="domain" description="FAD-binding" evidence="2">
    <location>
        <begin position="5"/>
        <end position="349"/>
    </location>
</feature>
<evidence type="ECO:0000313" key="3">
    <source>
        <dbReference type="EMBL" id="MDJ1136890.1"/>
    </source>
</evidence>
<dbReference type="GO" id="GO:0004497">
    <property type="term" value="F:monooxygenase activity"/>
    <property type="evidence" value="ECO:0007669"/>
    <property type="project" value="UniProtKB-KW"/>
</dbReference>
<dbReference type="Pfam" id="PF01494">
    <property type="entry name" value="FAD_binding_3"/>
    <property type="match status" value="1"/>
</dbReference>
<evidence type="ECO:0000256" key="1">
    <source>
        <dbReference type="ARBA" id="ARBA00023002"/>
    </source>
</evidence>
<organism evidence="3 4">
    <name type="scientific">Streptomyces iconiensis</name>
    <dbReference type="NCBI Taxonomy" id="1384038"/>
    <lineage>
        <taxon>Bacteria</taxon>
        <taxon>Bacillati</taxon>
        <taxon>Actinomycetota</taxon>
        <taxon>Actinomycetes</taxon>
        <taxon>Kitasatosporales</taxon>
        <taxon>Streptomycetaceae</taxon>
        <taxon>Streptomyces</taxon>
    </lineage>
</organism>
<dbReference type="PANTHER" id="PTHR43476">
    <property type="entry name" value="3-(3-HYDROXY-PHENYL)PROPIONATE/3-HYDROXYCINNAMIC ACID HYDROXYLASE"/>
    <property type="match status" value="1"/>
</dbReference>
<dbReference type="RefSeq" id="WP_274047067.1">
    <property type="nucleotide sequence ID" value="NZ_JANCPR020000047.1"/>
</dbReference>
<sequence length="410" mass="44942">MPDIDTDFCIVGSGPAGMTLALLLLRSGARVAVVERSPSLRREYRGEVIQPGGLAVLDQLGVLSGARERGAWEHSRFQLVEGDRPLLDVDYRALPAPYNCLLSLPQQHLLAEMLEACRRYEGFTDLSGHRVEGLLRSAAGVRGAEVGGAGGRGEIRAHCVIGADGRHSKVRRLAGIRNRRFDLFDLDVLWFKIPSGPEPPSSVRIYRGRGNPVLAYGSYPDGVQLGWTLPHRGYRAAAEQGIDHVKRQIRTTVPGYADAIDAHLASLSDLTLLDVFAAGAERWSVPGLVLLGDSAHTLSPLGSQGINLALQDAALLHPVLMRALRAPDQAVSLLREYERARRRDIVAVMRIQRIQSRSMLSVGGIGARVFPRIARILGRTPLQHRMTRRIAFGNRPVRVASELFVADQRK</sequence>
<accession>A0ABT7A6D7</accession>
<dbReference type="EMBL" id="JANCPR020000047">
    <property type="protein sequence ID" value="MDJ1136890.1"/>
    <property type="molecule type" value="Genomic_DNA"/>
</dbReference>
<proteinExistence type="predicted"/>
<dbReference type="PRINTS" id="PR00420">
    <property type="entry name" value="RNGMNOXGNASE"/>
</dbReference>
<gene>
    <name evidence="3" type="ORF">NMN56_034110</name>
</gene>
<dbReference type="SUPFAM" id="SSF51905">
    <property type="entry name" value="FAD/NAD(P)-binding domain"/>
    <property type="match status" value="1"/>
</dbReference>
<dbReference type="InterPro" id="IPR002938">
    <property type="entry name" value="FAD-bd"/>
</dbReference>
<keyword evidence="3" id="KW-0503">Monooxygenase</keyword>
<dbReference type="InterPro" id="IPR036188">
    <property type="entry name" value="FAD/NAD-bd_sf"/>
</dbReference>
<keyword evidence="4" id="KW-1185">Reference proteome</keyword>
<dbReference type="InterPro" id="IPR050631">
    <property type="entry name" value="PheA/TfdB_FAD_monoxygenase"/>
</dbReference>
<evidence type="ECO:0000313" key="4">
    <source>
        <dbReference type="Proteomes" id="UP001214441"/>
    </source>
</evidence>
<dbReference type="PANTHER" id="PTHR43476:SF5">
    <property type="entry name" value="FAD-DEPENDENT MONOOXYGENASE"/>
    <property type="match status" value="1"/>
</dbReference>
<keyword evidence="1" id="KW-0560">Oxidoreductase</keyword>